<evidence type="ECO:0008006" key="6">
    <source>
        <dbReference type="Google" id="ProtNLM"/>
    </source>
</evidence>
<comment type="caution">
    <text evidence="3">The sequence shown here is derived from an EMBL/GenBank/DDBJ whole genome shotgun (WGS) entry which is preliminary data.</text>
</comment>
<dbReference type="PANTHER" id="PTHR12905">
    <property type="entry name" value="METALLOPHOSPHOESTERASE"/>
    <property type="match status" value="1"/>
</dbReference>
<evidence type="ECO:0000313" key="5">
    <source>
        <dbReference type="Proteomes" id="UP000663832"/>
    </source>
</evidence>
<feature type="transmembrane region" description="Helical" evidence="1">
    <location>
        <begin position="259"/>
        <end position="278"/>
    </location>
</feature>
<dbReference type="InterPro" id="IPR051693">
    <property type="entry name" value="UPF0046_metallophosphoest"/>
</dbReference>
<sequence>MSKAIQSPPHSMANYPLKVLAQLEKTHKFNKLPNLKNFPSAYKISITNNKLRIACTSDIFDHTTKLSDSCPLADVLIIAGNISRNSKWTDIVRFEKCLNDLPIKYKILIPGSSDICFNLENLTNEQIKQCERDNIKKELTIRGLKHVSQYLKNVIYLQDMGVEIAGVKFYGSPWVSTNKNAAFFCPRNEIIKKWNYIPRGIDVLITCHGDADYTEDHIGDVDLLGTVACRIGPSFHVFGYSREGQDFYLNNKSYFKHIILLYVFIAFGMSFNGHTYFINAAMCTRSYNPSNDLIVFDVPMPANASKFRPNINYFTGLI</sequence>
<name>A0A814U447_9BILA</name>
<protein>
    <recommendedName>
        <fullName evidence="6">Calcineurin-like phosphoesterase domain-containing protein</fullName>
    </recommendedName>
</protein>
<reference evidence="3" key="1">
    <citation type="submission" date="2021-02" db="EMBL/GenBank/DDBJ databases">
        <authorList>
            <person name="Nowell W R."/>
        </authorList>
    </citation>
    <scope>NUCLEOTIDE SEQUENCE</scope>
</reference>
<dbReference type="SUPFAM" id="SSF56300">
    <property type="entry name" value="Metallo-dependent phosphatases"/>
    <property type="match status" value="1"/>
</dbReference>
<dbReference type="Proteomes" id="UP000663877">
    <property type="component" value="Unassembled WGS sequence"/>
</dbReference>
<gene>
    <name evidence="2" type="ORF">BJG266_LOCUS7438</name>
    <name evidence="3" type="ORF">QVE165_LOCUS24136</name>
    <name evidence="4" type="ORF">QVE165_LOCUS24210</name>
</gene>
<accession>A0A814U447</accession>
<evidence type="ECO:0000313" key="2">
    <source>
        <dbReference type="EMBL" id="CAF0843381.1"/>
    </source>
</evidence>
<evidence type="ECO:0000313" key="4">
    <source>
        <dbReference type="EMBL" id="CAF1172632.1"/>
    </source>
</evidence>
<dbReference type="AlphaFoldDB" id="A0A814U447"/>
<keyword evidence="5" id="KW-1185">Reference proteome</keyword>
<organism evidence="3 5">
    <name type="scientific">Adineta steineri</name>
    <dbReference type="NCBI Taxonomy" id="433720"/>
    <lineage>
        <taxon>Eukaryota</taxon>
        <taxon>Metazoa</taxon>
        <taxon>Spiralia</taxon>
        <taxon>Gnathifera</taxon>
        <taxon>Rotifera</taxon>
        <taxon>Eurotatoria</taxon>
        <taxon>Bdelloidea</taxon>
        <taxon>Adinetida</taxon>
        <taxon>Adinetidae</taxon>
        <taxon>Adineta</taxon>
    </lineage>
</organism>
<keyword evidence="1" id="KW-0472">Membrane</keyword>
<dbReference type="OrthoDB" id="630188at2759"/>
<dbReference type="EMBL" id="CAJNOI010000022">
    <property type="protein sequence ID" value="CAF0843381.1"/>
    <property type="molecule type" value="Genomic_DNA"/>
</dbReference>
<dbReference type="InterPro" id="IPR029052">
    <property type="entry name" value="Metallo-depent_PP-like"/>
</dbReference>
<evidence type="ECO:0000313" key="3">
    <source>
        <dbReference type="EMBL" id="CAF1171277.1"/>
    </source>
</evidence>
<keyword evidence="1" id="KW-0812">Transmembrane</keyword>
<dbReference type="Gene3D" id="3.60.21.10">
    <property type="match status" value="1"/>
</dbReference>
<keyword evidence="1" id="KW-1133">Transmembrane helix</keyword>
<proteinExistence type="predicted"/>
<dbReference type="EMBL" id="CAJNOM010000168">
    <property type="protein sequence ID" value="CAF1172632.1"/>
    <property type="molecule type" value="Genomic_DNA"/>
</dbReference>
<dbReference type="Proteomes" id="UP000663832">
    <property type="component" value="Unassembled WGS sequence"/>
</dbReference>
<dbReference type="PANTHER" id="PTHR12905:SF0">
    <property type="entry name" value="CALCINEURIN-LIKE PHOSPHOESTERASE DOMAIN-CONTAINING PROTEIN"/>
    <property type="match status" value="1"/>
</dbReference>
<evidence type="ECO:0000256" key="1">
    <source>
        <dbReference type="SAM" id="Phobius"/>
    </source>
</evidence>
<dbReference type="EMBL" id="CAJNOM010000167">
    <property type="protein sequence ID" value="CAF1171277.1"/>
    <property type="molecule type" value="Genomic_DNA"/>
</dbReference>